<dbReference type="Gene3D" id="1.50.10.140">
    <property type="match status" value="1"/>
</dbReference>
<gene>
    <name evidence="2" type="ORF">NRE15_04895</name>
</gene>
<protein>
    <recommendedName>
        <fullName evidence="1">Glycoamylase-like domain-containing protein</fullName>
    </recommendedName>
</protein>
<dbReference type="Proteomes" id="UP001315967">
    <property type="component" value="Chromosome"/>
</dbReference>
<feature type="domain" description="Glycoamylase-like" evidence="1">
    <location>
        <begin position="176"/>
        <end position="392"/>
    </location>
</feature>
<accession>A0ABY5P8B6</accession>
<keyword evidence="3" id="KW-1185">Reference proteome</keyword>
<evidence type="ECO:0000259" key="1">
    <source>
        <dbReference type="Pfam" id="PF10091"/>
    </source>
</evidence>
<dbReference type="RefSeq" id="WP_313794480.1">
    <property type="nucleotide sequence ID" value="NZ_CP102453.1"/>
</dbReference>
<evidence type="ECO:0000313" key="3">
    <source>
        <dbReference type="Proteomes" id="UP001315967"/>
    </source>
</evidence>
<organism evidence="2 3">
    <name type="scientific">Fundicoccus culcitae</name>
    <dbReference type="NCBI Taxonomy" id="2969821"/>
    <lineage>
        <taxon>Bacteria</taxon>
        <taxon>Bacillati</taxon>
        <taxon>Bacillota</taxon>
        <taxon>Bacilli</taxon>
        <taxon>Lactobacillales</taxon>
        <taxon>Aerococcaceae</taxon>
        <taxon>Fundicoccus</taxon>
    </lineage>
</organism>
<dbReference type="Pfam" id="PF10091">
    <property type="entry name" value="Glycoamylase"/>
    <property type="match status" value="1"/>
</dbReference>
<sequence length="406" mass="45857">MTKTVEEILQLEARASFDYLWKEANSDPDSPGYGLVRDGSGKKNRQMASIAAVGFALSGIPIAVERGWISKAEGLERAEGTLATFLNHAEHYQGFFYHFLNIDTAEKNQPFYDCPSIIDTSLFLNGGIVVATFFGGKCAEYFDQIYQRIDWTVYYDEPANMFYMGIQEDKGGFGHWGNYAEQLMTYILGVASPTHPVPVEIYDGFDRLQAEYGEYQFISAVNNPLFTHQFSHAWFNFQGVLDKNGVDWFDNSVQASLAQYQYAVDNPNGFKTYSDVSWGWTACDGPNGYRAYGAPPYVTGHEIEFFNDGTIAPCAAIGSLVFTPEESKKAVEYFYHDVPGLWGTYGFLDAYNWEQDELWMASRDIGIDKGISLLMIENYHTGLVWDLYMQHPIVQRGAELLGFVKK</sequence>
<proteinExistence type="predicted"/>
<reference evidence="2 3" key="1">
    <citation type="submission" date="2022-08" db="EMBL/GenBank/DDBJ databases">
        <title>Aerococcaceae sp. nov isolated from spoiled eye mask.</title>
        <authorList>
            <person name="Zhou G."/>
            <person name="Xie X.-B."/>
            <person name="Shi Q.-S."/>
            <person name="Wang Y.-S."/>
            <person name="Wen X."/>
            <person name="Peng H."/>
            <person name="Yang X.-J."/>
            <person name="Tao H.-B."/>
            <person name="Huang X.-M."/>
        </authorList>
    </citation>
    <scope>NUCLEOTIDE SEQUENCE [LARGE SCALE GENOMIC DNA]</scope>
    <source>
        <strain evidence="3">DM20194951</strain>
    </source>
</reference>
<evidence type="ECO:0000313" key="2">
    <source>
        <dbReference type="EMBL" id="UUX34986.1"/>
    </source>
</evidence>
<dbReference type="EMBL" id="CP102453">
    <property type="protein sequence ID" value="UUX34986.1"/>
    <property type="molecule type" value="Genomic_DNA"/>
</dbReference>
<dbReference type="InterPro" id="IPR019282">
    <property type="entry name" value="Glycoamylase-like_cons_dom"/>
</dbReference>
<name>A0ABY5P8B6_9LACT</name>